<organism evidence="1 2">
    <name type="scientific">Thelephora terrestris</name>
    <dbReference type="NCBI Taxonomy" id="56493"/>
    <lineage>
        <taxon>Eukaryota</taxon>
        <taxon>Fungi</taxon>
        <taxon>Dikarya</taxon>
        <taxon>Basidiomycota</taxon>
        <taxon>Agaricomycotina</taxon>
        <taxon>Agaricomycetes</taxon>
        <taxon>Thelephorales</taxon>
        <taxon>Thelephoraceae</taxon>
        <taxon>Thelephora</taxon>
    </lineage>
</organism>
<dbReference type="OrthoDB" id="2745898at2759"/>
<sequence length="394" mass="44511">MLPQEVVDLIIDQLEGYPAALKSCSLVSRQWAARSQKHLFARVVIRSDYLRRWCKRITPGSTGVSSYTTHLVLVAAANPLVEEPWFDPNLLRHASDHLCSFTDVHNLDVIRWKFSDEEDYTAPFAQIALSTRTLRVTSPVLDSLTFLPFIAFFYRAESISVTHPQVTIEEFVVPDLLPTPSTTFCWTSLRLLDLSDKSLPLLDWIARLPLRLINLSIGLQSQSYHNNSLISLLQASSETLQTLQLCRSAGGPLSAAVTPLPLSLPPLPQLRSVRFCALLGVGWLRAETLLSITSQYISRITIEMQHLLDPVILGRVIDWDAIDRALQVLEIRSQSYRTSKLVVQFYCLTHEWKEEVKKLKERTGWLPRFERAGVIEFVSDGDSCMSPQPKFGGP</sequence>
<dbReference type="EMBL" id="WIUZ02000006">
    <property type="protein sequence ID" value="KAF9785809.1"/>
    <property type="molecule type" value="Genomic_DNA"/>
</dbReference>
<protein>
    <recommendedName>
        <fullName evidence="3">F-box domain-containing protein</fullName>
    </recommendedName>
</protein>
<proteinExistence type="predicted"/>
<evidence type="ECO:0000313" key="2">
    <source>
        <dbReference type="Proteomes" id="UP000736335"/>
    </source>
</evidence>
<reference evidence="1" key="1">
    <citation type="journal article" date="2020" name="Nat. Commun.">
        <title>Large-scale genome sequencing of mycorrhizal fungi provides insights into the early evolution of symbiotic traits.</title>
        <authorList>
            <person name="Miyauchi S."/>
            <person name="Kiss E."/>
            <person name="Kuo A."/>
            <person name="Drula E."/>
            <person name="Kohler A."/>
            <person name="Sanchez-Garcia M."/>
            <person name="Morin E."/>
            <person name="Andreopoulos B."/>
            <person name="Barry K.W."/>
            <person name="Bonito G."/>
            <person name="Buee M."/>
            <person name="Carver A."/>
            <person name="Chen C."/>
            <person name="Cichocki N."/>
            <person name="Clum A."/>
            <person name="Culley D."/>
            <person name="Crous P.W."/>
            <person name="Fauchery L."/>
            <person name="Girlanda M."/>
            <person name="Hayes R.D."/>
            <person name="Keri Z."/>
            <person name="LaButti K."/>
            <person name="Lipzen A."/>
            <person name="Lombard V."/>
            <person name="Magnuson J."/>
            <person name="Maillard F."/>
            <person name="Murat C."/>
            <person name="Nolan M."/>
            <person name="Ohm R.A."/>
            <person name="Pangilinan J."/>
            <person name="Pereira M.F."/>
            <person name="Perotto S."/>
            <person name="Peter M."/>
            <person name="Pfister S."/>
            <person name="Riley R."/>
            <person name="Sitrit Y."/>
            <person name="Stielow J.B."/>
            <person name="Szollosi G."/>
            <person name="Zifcakova L."/>
            <person name="Stursova M."/>
            <person name="Spatafora J.W."/>
            <person name="Tedersoo L."/>
            <person name="Vaario L.M."/>
            <person name="Yamada A."/>
            <person name="Yan M."/>
            <person name="Wang P."/>
            <person name="Xu J."/>
            <person name="Bruns T."/>
            <person name="Baldrian P."/>
            <person name="Vilgalys R."/>
            <person name="Dunand C."/>
            <person name="Henrissat B."/>
            <person name="Grigoriev I.V."/>
            <person name="Hibbett D."/>
            <person name="Nagy L.G."/>
            <person name="Martin F.M."/>
        </authorList>
    </citation>
    <scope>NUCLEOTIDE SEQUENCE</scope>
    <source>
        <strain evidence="1">UH-Tt-Lm1</strain>
    </source>
</reference>
<gene>
    <name evidence="1" type="ORF">BJ322DRAFT_1107700</name>
</gene>
<dbReference type="Proteomes" id="UP000736335">
    <property type="component" value="Unassembled WGS sequence"/>
</dbReference>
<dbReference type="AlphaFoldDB" id="A0A9P6HGZ3"/>
<comment type="caution">
    <text evidence="1">The sequence shown here is derived from an EMBL/GenBank/DDBJ whole genome shotgun (WGS) entry which is preliminary data.</text>
</comment>
<accession>A0A9P6HGZ3</accession>
<evidence type="ECO:0008006" key="3">
    <source>
        <dbReference type="Google" id="ProtNLM"/>
    </source>
</evidence>
<evidence type="ECO:0000313" key="1">
    <source>
        <dbReference type="EMBL" id="KAF9785809.1"/>
    </source>
</evidence>
<name>A0A9P6HGZ3_9AGAM</name>
<keyword evidence="2" id="KW-1185">Reference proteome</keyword>
<reference evidence="1" key="2">
    <citation type="submission" date="2020-11" db="EMBL/GenBank/DDBJ databases">
        <authorList>
            <consortium name="DOE Joint Genome Institute"/>
            <person name="Kuo A."/>
            <person name="Miyauchi S."/>
            <person name="Kiss E."/>
            <person name="Drula E."/>
            <person name="Kohler A."/>
            <person name="Sanchez-Garcia M."/>
            <person name="Andreopoulos B."/>
            <person name="Barry K.W."/>
            <person name="Bonito G."/>
            <person name="Buee M."/>
            <person name="Carver A."/>
            <person name="Chen C."/>
            <person name="Cichocki N."/>
            <person name="Clum A."/>
            <person name="Culley D."/>
            <person name="Crous P.W."/>
            <person name="Fauchery L."/>
            <person name="Girlanda M."/>
            <person name="Hayes R."/>
            <person name="Keri Z."/>
            <person name="Labutti K."/>
            <person name="Lipzen A."/>
            <person name="Lombard V."/>
            <person name="Magnuson J."/>
            <person name="Maillard F."/>
            <person name="Morin E."/>
            <person name="Murat C."/>
            <person name="Nolan M."/>
            <person name="Ohm R."/>
            <person name="Pangilinan J."/>
            <person name="Pereira M."/>
            <person name="Perotto S."/>
            <person name="Peter M."/>
            <person name="Riley R."/>
            <person name="Sitrit Y."/>
            <person name="Stielow B."/>
            <person name="Szollosi G."/>
            <person name="Zifcakova L."/>
            <person name="Stursova M."/>
            <person name="Spatafora J.W."/>
            <person name="Tedersoo L."/>
            <person name="Vaario L.-M."/>
            <person name="Yamada A."/>
            <person name="Yan M."/>
            <person name="Wang P."/>
            <person name="Xu J."/>
            <person name="Bruns T."/>
            <person name="Baldrian P."/>
            <person name="Vilgalys R."/>
            <person name="Henrissat B."/>
            <person name="Grigoriev I.V."/>
            <person name="Hibbett D."/>
            <person name="Nagy L.G."/>
            <person name="Martin F.M."/>
        </authorList>
    </citation>
    <scope>NUCLEOTIDE SEQUENCE</scope>
    <source>
        <strain evidence="1">UH-Tt-Lm1</strain>
    </source>
</reference>